<dbReference type="Proteomes" id="UP001215712">
    <property type="component" value="Unassembled WGS sequence"/>
</dbReference>
<protein>
    <recommendedName>
        <fullName evidence="3">Secreted protein</fullName>
    </recommendedName>
</protein>
<dbReference type="SUPFAM" id="SSF49785">
    <property type="entry name" value="Galactose-binding domain-like"/>
    <property type="match status" value="1"/>
</dbReference>
<organism evidence="1 2">
    <name type="scientific">Penicillium malachiteum</name>
    <dbReference type="NCBI Taxonomy" id="1324776"/>
    <lineage>
        <taxon>Eukaryota</taxon>
        <taxon>Fungi</taxon>
        <taxon>Dikarya</taxon>
        <taxon>Ascomycota</taxon>
        <taxon>Pezizomycotina</taxon>
        <taxon>Eurotiomycetes</taxon>
        <taxon>Eurotiomycetidae</taxon>
        <taxon>Eurotiales</taxon>
        <taxon>Aspergillaceae</taxon>
        <taxon>Penicillium</taxon>
    </lineage>
</organism>
<dbReference type="PANTHER" id="PTHR36848:SF2">
    <property type="entry name" value="SECRETED PROTEIN"/>
    <property type="match status" value="1"/>
</dbReference>
<evidence type="ECO:0000313" key="2">
    <source>
        <dbReference type="Proteomes" id="UP001215712"/>
    </source>
</evidence>
<dbReference type="AlphaFoldDB" id="A0AAD6HJ35"/>
<gene>
    <name evidence="1" type="ORF">N7493_007296</name>
</gene>
<dbReference type="Pfam" id="PF17132">
    <property type="entry name" value="Glyco_hydro_106"/>
    <property type="match status" value="1"/>
</dbReference>
<accession>A0AAD6HJ35</accession>
<dbReference type="PANTHER" id="PTHR36848">
    <property type="entry name" value="DNA-BINDING PROTEIN (PUTATIVE SECRETED PROTEIN)-RELATED"/>
    <property type="match status" value="1"/>
</dbReference>
<proteinExistence type="predicted"/>
<reference evidence="1" key="2">
    <citation type="submission" date="2023-01" db="EMBL/GenBank/DDBJ databases">
        <authorList>
            <person name="Petersen C."/>
        </authorList>
    </citation>
    <scope>NUCLEOTIDE SEQUENCE</scope>
    <source>
        <strain evidence="1">IBT 17514</strain>
    </source>
</reference>
<name>A0AAD6HJ35_9EURO</name>
<evidence type="ECO:0008006" key="3">
    <source>
        <dbReference type="Google" id="ProtNLM"/>
    </source>
</evidence>
<dbReference type="EMBL" id="JAQJAN010000010">
    <property type="protein sequence ID" value="KAJ5719718.1"/>
    <property type="molecule type" value="Genomic_DNA"/>
</dbReference>
<evidence type="ECO:0000313" key="1">
    <source>
        <dbReference type="EMBL" id="KAJ5719718.1"/>
    </source>
</evidence>
<keyword evidence="2" id="KW-1185">Reference proteome</keyword>
<comment type="caution">
    <text evidence="1">The sequence shown here is derived from an EMBL/GenBank/DDBJ whole genome shotgun (WGS) entry which is preliminary data.</text>
</comment>
<dbReference type="InterPro" id="IPR008979">
    <property type="entry name" value="Galactose-bd-like_sf"/>
</dbReference>
<sequence>MMWSWPFLVHATQQDEDCICVIGVSPTNCFGLFVRSRGEVGKLPSYSNYQSPRFRWWWPGGSIEPDEISSEISDIIDAGFGGGEISDIYDTDSAWMDPKTYGFGQSRWVAAVQRAYTDGNRLGGHVDVTLGPSWPTGFPGYTPDSLETMKELFHGQLFLDAGQTYSGTLRLPLAAPSGSQTGNIVHATPYLVAVLAARTTSNDSSSVVDIIPDTVQILSASNGTLNWTASSNGRSNGRYVVVAAYNRGTGQVQNMYDANPDNAPVTYLHPAYVVDHFSSHGVQAGIKFWNSHILTDEIKDQIKRSNGSMFQDSLELKLKRYWTTDFRDEFQKRRGYDLTPFLLYVLQDTNTFSGEELMGSQILNDFYQTVSDLYTEYRIGGLTKWVNSLGLRMRVQPYTAEFDSSYAASLLDIPEGESLGFDGDNDAFWVLATGRDIGDRTTILSDELGAYMDEAYGVTWRFLLGTANHDMALGVSQVVIHGHPYAYSQTSEWPGFAPFTPLFSSNGFSDAWGPRQLHWMFAKQCSRYLRNAQGLLQDSGPAIDVAILNADWGVTASWADAGLNDGGYSYQFPTPSLLARHNVSVADGRLSPSGPKYKALIVSNASIDVSTAERVLSYGQKGLPIVLVGDNPQTSSSYSPATNITVGKLRKLFHRIKSLPKTRTVAADSDVPGAPQALGIQPSVKYPSRVNNSLISYKREPASRFNLKARDTHIELIFGLIEVNITLVAAATIPIFVRTSNPWGSHKLEQHLTATNCNSYVNKDSIHIFSNNTRTATLSNGRIFQLEPGTLPASVKATNWTLEVQDWGPAHINETGSASPDTNKTSLAAVQLTDLLSWNKIPSPVNASGIGNYSTEVSLSKKSDLHVVLHLGSVTGTYGLEINGVSVNGVDQFLSKPIDITEYVVDGSNIAPTLWNKLIEV</sequence>
<reference evidence="1" key="1">
    <citation type="journal article" date="2023" name="IMA Fungus">
        <title>Comparative genomic study of the Penicillium genus elucidates a diverse pangenome and 15 lateral gene transfer events.</title>
        <authorList>
            <person name="Petersen C."/>
            <person name="Sorensen T."/>
            <person name="Nielsen M.R."/>
            <person name="Sondergaard T.E."/>
            <person name="Sorensen J.L."/>
            <person name="Fitzpatrick D.A."/>
            <person name="Frisvad J.C."/>
            <person name="Nielsen K.L."/>
        </authorList>
    </citation>
    <scope>NUCLEOTIDE SEQUENCE</scope>
    <source>
        <strain evidence="1">IBT 17514</strain>
    </source>
</reference>
<dbReference type="InterPro" id="IPR053161">
    <property type="entry name" value="Ulvan_degrading_GH"/>
</dbReference>